<proteinExistence type="predicted"/>
<accession>A0A147J257</accession>
<evidence type="ECO:0000259" key="6">
    <source>
        <dbReference type="Pfam" id="PF00724"/>
    </source>
</evidence>
<dbReference type="Proteomes" id="UP000074072">
    <property type="component" value="Unassembled WGS sequence"/>
</dbReference>
<dbReference type="InterPro" id="IPR013785">
    <property type="entry name" value="Aldolase_TIM"/>
</dbReference>
<evidence type="ECO:0000313" key="7">
    <source>
        <dbReference type="EMBL" id="KTT69939.1"/>
    </source>
</evidence>
<feature type="domain" description="NADH:flavin oxidoreductase/NADH oxidase N-terminal" evidence="6">
    <location>
        <begin position="4"/>
        <end position="338"/>
    </location>
</feature>
<dbReference type="EMBL" id="LDTE01000011">
    <property type="protein sequence ID" value="KTW02504.1"/>
    <property type="molecule type" value="Genomic_DNA"/>
</dbReference>
<dbReference type="OrthoDB" id="9804454at2"/>
<reference evidence="9 10" key="1">
    <citation type="journal article" date="2016" name="Front. Microbiol.">
        <title>Genomic Resource of Rice Seed Associated Bacteria.</title>
        <authorList>
            <person name="Midha S."/>
            <person name="Bansal K."/>
            <person name="Sharma S."/>
            <person name="Kumar N."/>
            <person name="Patil P.P."/>
            <person name="Chaudhry V."/>
            <person name="Patil P.B."/>
        </authorList>
    </citation>
    <scope>NUCLEOTIDE SEQUENCE [LARGE SCALE GENOMIC DNA]</scope>
    <source>
        <strain evidence="7 9">NS319</strain>
        <strain evidence="8 10">SB4</strain>
    </source>
</reference>
<evidence type="ECO:0000256" key="2">
    <source>
        <dbReference type="ARBA" id="ARBA00022630"/>
    </source>
</evidence>
<dbReference type="AlphaFoldDB" id="A0A147J257"/>
<dbReference type="Pfam" id="PF00724">
    <property type="entry name" value="Oxidored_FMN"/>
    <property type="match status" value="1"/>
</dbReference>
<dbReference type="STRING" id="33051.SB4_03275"/>
<dbReference type="InterPro" id="IPR044152">
    <property type="entry name" value="YqjM-like"/>
</dbReference>
<comment type="caution">
    <text evidence="8">The sequence shown here is derived from an EMBL/GenBank/DDBJ whole genome shotgun (WGS) entry which is preliminary data.</text>
</comment>
<evidence type="ECO:0000256" key="4">
    <source>
        <dbReference type="ARBA" id="ARBA00022857"/>
    </source>
</evidence>
<name>A0A147J257_9SPHN</name>
<dbReference type="EMBL" id="LDTD01000059">
    <property type="protein sequence ID" value="KTT69939.1"/>
    <property type="molecule type" value="Genomic_DNA"/>
</dbReference>
<dbReference type="Proteomes" id="UP000072867">
    <property type="component" value="Unassembled WGS sequence"/>
</dbReference>
<dbReference type="GO" id="GO:0010181">
    <property type="term" value="F:FMN binding"/>
    <property type="evidence" value="ECO:0007669"/>
    <property type="project" value="InterPro"/>
</dbReference>
<evidence type="ECO:0000313" key="10">
    <source>
        <dbReference type="Proteomes" id="UP000074072"/>
    </source>
</evidence>
<keyword evidence="2" id="KW-0285">Flavoprotein</keyword>
<evidence type="ECO:0000256" key="1">
    <source>
        <dbReference type="ARBA" id="ARBA00001917"/>
    </source>
</evidence>
<evidence type="ECO:0000313" key="9">
    <source>
        <dbReference type="Proteomes" id="UP000072867"/>
    </source>
</evidence>
<evidence type="ECO:0000256" key="3">
    <source>
        <dbReference type="ARBA" id="ARBA00022643"/>
    </source>
</evidence>
<sequence>MARLFEPLTVGGLSLANRIVIAPMCQYSAEDGAMTDWHQIHLGQLAMAGAGALTIEATAVSPDGRITYGDVGLYDDRTEEAMRRVIDSVRRWSDVPLVVQLAHAGRKASCAKPWHGGAQIAPDAENGWQTVAPSAVPYAATDHAPVALDEAGLARIRDAFTDAARRAARLGLDAIQIHAAHGYLLHEFLSPLSNHREDAYGGSLANRMRFPLEIFDAVRAAFPADRPVTVRVSGTDWVEGGWTAEDTAQFAEALEQRGCAAIHVSSGGLDPRQQIPVGPGYQVPLARTVKDAVTMPVIAVGLITDPQQAEQILQDGHADAIAIARTALWDPRWPWHAAAALGASVKAPPQYLRSEPREAGRILKEMMQ</sequence>
<protein>
    <submittedName>
        <fullName evidence="8">Oxidoreductase</fullName>
    </submittedName>
</protein>
<evidence type="ECO:0000256" key="5">
    <source>
        <dbReference type="ARBA" id="ARBA00023002"/>
    </source>
</evidence>
<evidence type="ECO:0000313" key="8">
    <source>
        <dbReference type="EMBL" id="KTW02504.1"/>
    </source>
</evidence>
<dbReference type="PATRIC" id="fig|33051.3.peg.2924"/>
<keyword evidence="5" id="KW-0560">Oxidoreductase</keyword>
<dbReference type="GO" id="GO:0003959">
    <property type="term" value="F:NADPH dehydrogenase activity"/>
    <property type="evidence" value="ECO:0007669"/>
    <property type="project" value="InterPro"/>
</dbReference>
<comment type="cofactor">
    <cofactor evidence="1">
        <name>FMN</name>
        <dbReference type="ChEBI" id="CHEBI:58210"/>
    </cofactor>
</comment>
<dbReference type="GO" id="GO:0050661">
    <property type="term" value="F:NADP binding"/>
    <property type="evidence" value="ECO:0007669"/>
    <property type="project" value="InterPro"/>
</dbReference>
<dbReference type="CDD" id="cd02932">
    <property type="entry name" value="OYE_YqiM_FMN"/>
    <property type="match status" value="1"/>
</dbReference>
<keyword evidence="4" id="KW-0521">NADP</keyword>
<dbReference type="Gene3D" id="3.20.20.70">
    <property type="entry name" value="Aldolase class I"/>
    <property type="match status" value="1"/>
</dbReference>
<dbReference type="SUPFAM" id="SSF51395">
    <property type="entry name" value="FMN-linked oxidoreductases"/>
    <property type="match status" value="1"/>
</dbReference>
<keyword evidence="3" id="KW-0288">FMN</keyword>
<dbReference type="PANTHER" id="PTHR43303:SF4">
    <property type="entry name" value="NADPH DEHYDROGENASE C23G7.10C-RELATED"/>
    <property type="match status" value="1"/>
</dbReference>
<dbReference type="RefSeq" id="WP_058733315.1">
    <property type="nucleotide sequence ID" value="NZ_LDTD01000059.1"/>
</dbReference>
<organism evidence="8 10">
    <name type="scientific">Sphingomonas sanguinis</name>
    <dbReference type="NCBI Taxonomy" id="33051"/>
    <lineage>
        <taxon>Bacteria</taxon>
        <taxon>Pseudomonadati</taxon>
        <taxon>Pseudomonadota</taxon>
        <taxon>Alphaproteobacteria</taxon>
        <taxon>Sphingomonadales</taxon>
        <taxon>Sphingomonadaceae</taxon>
        <taxon>Sphingomonas</taxon>
    </lineage>
</organism>
<dbReference type="PANTHER" id="PTHR43303">
    <property type="entry name" value="NADPH DEHYDROGENASE C23G7.10C-RELATED"/>
    <property type="match status" value="1"/>
</dbReference>
<gene>
    <name evidence="7" type="ORF">NS319_08925</name>
    <name evidence="8" type="ORF">SB4_03275</name>
</gene>
<dbReference type="InterPro" id="IPR001155">
    <property type="entry name" value="OxRdtase_FMN_N"/>
</dbReference>